<reference evidence="1 2" key="1">
    <citation type="submission" date="2013-02" db="EMBL/GenBank/DDBJ databases">
        <title>A novel strain isolated from Lonar lake, Maharashtra, India.</title>
        <authorList>
            <person name="Singh A."/>
        </authorList>
    </citation>
    <scope>NUCLEOTIDE SEQUENCE [LARGE SCALE GENOMIC DNA]</scope>
    <source>
        <strain evidence="1 2">AK24</strain>
    </source>
</reference>
<comment type="caution">
    <text evidence="1">The sequence shown here is derived from an EMBL/GenBank/DDBJ whole genome shotgun (WGS) entry which is preliminary data.</text>
</comment>
<dbReference type="AlphaFoldDB" id="R7ZQB8"/>
<dbReference type="Proteomes" id="UP000013909">
    <property type="component" value="Unassembled WGS sequence"/>
</dbReference>
<gene>
    <name evidence="1" type="ORF">ADIS_3376</name>
</gene>
<sequence length="67" mass="7354">MSRNAFNQRGFSGAITSGDGGFLARGKQKREVFENPFVLKPLSSFLKANFQHVIECNLSSHPVLKSG</sequence>
<dbReference type="STRING" id="1232681.ADIS_3376"/>
<keyword evidence="2" id="KW-1185">Reference proteome</keyword>
<dbReference type="EMBL" id="AQHR01000088">
    <property type="protein sequence ID" value="EON76248.1"/>
    <property type="molecule type" value="Genomic_DNA"/>
</dbReference>
<evidence type="ECO:0000313" key="2">
    <source>
        <dbReference type="Proteomes" id="UP000013909"/>
    </source>
</evidence>
<organism evidence="1 2">
    <name type="scientific">Lunatimonas lonarensis</name>
    <dbReference type="NCBI Taxonomy" id="1232681"/>
    <lineage>
        <taxon>Bacteria</taxon>
        <taxon>Pseudomonadati</taxon>
        <taxon>Bacteroidota</taxon>
        <taxon>Cytophagia</taxon>
        <taxon>Cytophagales</taxon>
        <taxon>Cyclobacteriaceae</taxon>
    </lineage>
</organism>
<accession>R7ZQB8</accession>
<evidence type="ECO:0000313" key="1">
    <source>
        <dbReference type="EMBL" id="EON76248.1"/>
    </source>
</evidence>
<proteinExistence type="predicted"/>
<name>R7ZQB8_9BACT</name>
<protein>
    <submittedName>
        <fullName evidence="1">Uncharacterized protein</fullName>
    </submittedName>
</protein>